<keyword evidence="4 13" id="KW-0479">Metal-binding</keyword>
<keyword evidence="10 13" id="KW-0030">Aminoacyl-tRNA synthetase</keyword>
<dbReference type="InterPro" id="IPR018165">
    <property type="entry name" value="Ala-tRNA-synth_IIc_core"/>
</dbReference>
<keyword evidence="5 13" id="KW-0547">Nucleotide-binding</keyword>
<evidence type="ECO:0000256" key="11">
    <source>
        <dbReference type="ARBA" id="ARBA00024779"/>
    </source>
</evidence>
<dbReference type="NCBIfam" id="TIGR00344">
    <property type="entry name" value="alaS"/>
    <property type="match status" value="1"/>
</dbReference>
<reference evidence="15 16" key="1">
    <citation type="submission" date="2016-10" db="EMBL/GenBank/DDBJ databases">
        <authorList>
            <person name="de Groot N.N."/>
        </authorList>
    </citation>
    <scope>NUCLEOTIDE SEQUENCE [LARGE SCALE GENOMIC DNA]</scope>
    <source>
        <strain evidence="15 16">DSM 16859</strain>
    </source>
</reference>
<proteinExistence type="inferred from homology"/>
<dbReference type="Gene3D" id="6.10.250.550">
    <property type="match status" value="1"/>
</dbReference>
<dbReference type="Pfam" id="PF02272">
    <property type="entry name" value="DHHA1"/>
    <property type="match status" value="1"/>
</dbReference>
<comment type="cofactor">
    <cofactor evidence="13">
        <name>Zn(2+)</name>
        <dbReference type="ChEBI" id="CHEBI:29105"/>
    </cofactor>
    <text evidence="13">Binds 1 zinc ion per subunit.</text>
</comment>
<evidence type="ECO:0000256" key="10">
    <source>
        <dbReference type="ARBA" id="ARBA00023146"/>
    </source>
</evidence>
<dbReference type="Gene3D" id="3.30.930.10">
    <property type="entry name" value="Bira Bifunctional Protein, Domain 2"/>
    <property type="match status" value="1"/>
</dbReference>
<evidence type="ECO:0000256" key="4">
    <source>
        <dbReference type="ARBA" id="ARBA00022723"/>
    </source>
</evidence>
<dbReference type="Pfam" id="PF01411">
    <property type="entry name" value="tRNA-synt_2c"/>
    <property type="match status" value="1"/>
</dbReference>
<dbReference type="SUPFAM" id="SSF55186">
    <property type="entry name" value="ThrRS/AlaRS common domain"/>
    <property type="match status" value="1"/>
</dbReference>
<dbReference type="InterPro" id="IPR050058">
    <property type="entry name" value="Ala-tRNA_ligase"/>
</dbReference>
<dbReference type="GO" id="GO:0004813">
    <property type="term" value="F:alanine-tRNA ligase activity"/>
    <property type="evidence" value="ECO:0007669"/>
    <property type="project" value="UniProtKB-UniRule"/>
</dbReference>
<dbReference type="FunFam" id="3.30.980.10:FF:000004">
    <property type="entry name" value="Alanine--tRNA ligase, cytoplasmic"/>
    <property type="match status" value="1"/>
</dbReference>
<dbReference type="InterPro" id="IPR018164">
    <property type="entry name" value="Ala-tRNA-synth_IIc_N"/>
</dbReference>
<dbReference type="EMBL" id="FOGZ01000002">
    <property type="protein sequence ID" value="SER54555.1"/>
    <property type="molecule type" value="Genomic_DNA"/>
</dbReference>
<dbReference type="PROSITE" id="PS50860">
    <property type="entry name" value="AA_TRNA_LIGASE_II_ALA"/>
    <property type="match status" value="1"/>
</dbReference>
<dbReference type="AlphaFoldDB" id="A0A1H9Q380"/>
<dbReference type="GO" id="GO:0002161">
    <property type="term" value="F:aminoacyl-tRNA deacylase activity"/>
    <property type="evidence" value="ECO:0007669"/>
    <property type="project" value="TreeGrafter"/>
</dbReference>
<comment type="domain">
    <text evidence="13">Consists of three domains; the N-terminal catalytic domain, the editing domain and the C-terminal C-Ala domain. The editing domain removes incorrectly charged amino acids, while the C-Ala domain, along with tRNA(Ala), serves as a bridge to cooperatively bring together the editing and aminoacylation centers thus stimulating deacylation of misacylated tRNAs.</text>
</comment>
<dbReference type="SUPFAM" id="SSF101353">
    <property type="entry name" value="Putative anticodon-binding domain of alanyl-tRNA synthetase (AlaRS)"/>
    <property type="match status" value="1"/>
</dbReference>
<feature type="binding site" evidence="13">
    <location>
        <position position="681"/>
    </location>
    <ligand>
        <name>Zn(2+)</name>
        <dbReference type="ChEBI" id="CHEBI:29105"/>
    </ligand>
</feature>
<keyword evidence="13" id="KW-0963">Cytoplasm</keyword>
<dbReference type="GO" id="GO:0008270">
    <property type="term" value="F:zinc ion binding"/>
    <property type="evidence" value="ECO:0007669"/>
    <property type="project" value="UniProtKB-UniRule"/>
</dbReference>
<dbReference type="InterPro" id="IPR018162">
    <property type="entry name" value="Ala-tRNA-ligase_IIc_anticod-bd"/>
</dbReference>
<comment type="similarity">
    <text evidence="1 13">Belongs to the class-II aminoacyl-tRNA synthetase family.</text>
</comment>
<dbReference type="FunFam" id="3.10.310.40:FF:000001">
    <property type="entry name" value="Alanine--tRNA ligase"/>
    <property type="match status" value="1"/>
</dbReference>
<feature type="binding site" evidence="13">
    <location>
        <position position="582"/>
    </location>
    <ligand>
        <name>Zn(2+)</name>
        <dbReference type="ChEBI" id="CHEBI:29105"/>
    </ligand>
</feature>
<evidence type="ECO:0000256" key="9">
    <source>
        <dbReference type="ARBA" id="ARBA00022917"/>
    </source>
</evidence>
<dbReference type="HAMAP" id="MF_00036_B">
    <property type="entry name" value="Ala_tRNA_synth_B"/>
    <property type="match status" value="1"/>
</dbReference>
<dbReference type="Gene3D" id="3.10.310.40">
    <property type="match status" value="1"/>
</dbReference>
<dbReference type="InterPro" id="IPR002318">
    <property type="entry name" value="Ala-tRNA-lgiase_IIc"/>
</dbReference>
<comment type="catalytic activity">
    <reaction evidence="12 13">
        <text>tRNA(Ala) + L-alanine + ATP = L-alanyl-tRNA(Ala) + AMP + diphosphate</text>
        <dbReference type="Rhea" id="RHEA:12540"/>
        <dbReference type="Rhea" id="RHEA-COMP:9657"/>
        <dbReference type="Rhea" id="RHEA-COMP:9923"/>
        <dbReference type="ChEBI" id="CHEBI:30616"/>
        <dbReference type="ChEBI" id="CHEBI:33019"/>
        <dbReference type="ChEBI" id="CHEBI:57972"/>
        <dbReference type="ChEBI" id="CHEBI:78442"/>
        <dbReference type="ChEBI" id="CHEBI:78497"/>
        <dbReference type="ChEBI" id="CHEBI:456215"/>
        <dbReference type="EC" id="6.1.1.7"/>
    </reaction>
</comment>
<keyword evidence="9 13" id="KW-0648">Protein biosynthesis</keyword>
<feature type="domain" description="Alanyl-transfer RNA synthetases family profile" evidence="14">
    <location>
        <begin position="1"/>
        <end position="724"/>
    </location>
</feature>
<dbReference type="Gene3D" id="3.30.980.10">
    <property type="entry name" value="Threonyl-trna Synthetase, Chain A, domain 2"/>
    <property type="match status" value="1"/>
</dbReference>
<evidence type="ECO:0000256" key="1">
    <source>
        <dbReference type="ARBA" id="ARBA00008226"/>
    </source>
</evidence>
<dbReference type="SMART" id="SM00863">
    <property type="entry name" value="tRNA_SAD"/>
    <property type="match status" value="1"/>
</dbReference>
<dbReference type="InterPro" id="IPR045864">
    <property type="entry name" value="aa-tRNA-synth_II/BPL/LPL"/>
</dbReference>
<evidence type="ECO:0000256" key="13">
    <source>
        <dbReference type="HAMAP-Rule" id="MF_00036"/>
    </source>
</evidence>
<gene>
    <name evidence="13" type="primary">alaS</name>
    <name evidence="15" type="ORF">SAMN05443377_10288</name>
</gene>
<dbReference type="STRING" id="64702.SAMN05443377_10288"/>
<name>A0A1H9Q380_9ACTN</name>
<feature type="binding site" evidence="13">
    <location>
        <position position="685"/>
    </location>
    <ligand>
        <name>Zn(2+)</name>
        <dbReference type="ChEBI" id="CHEBI:29105"/>
    </ligand>
</feature>
<protein>
    <recommendedName>
        <fullName evidence="13">Alanine--tRNA ligase</fullName>
        <ecNumber evidence="13">6.1.1.7</ecNumber>
    </recommendedName>
    <alternativeName>
        <fullName evidence="13">Alanyl-tRNA synthetase</fullName>
        <shortName evidence="13">AlaRS</shortName>
    </alternativeName>
</protein>
<dbReference type="GO" id="GO:0000049">
    <property type="term" value="F:tRNA binding"/>
    <property type="evidence" value="ECO:0007669"/>
    <property type="project" value="UniProtKB-KW"/>
</dbReference>
<evidence type="ECO:0000256" key="7">
    <source>
        <dbReference type="ARBA" id="ARBA00022840"/>
    </source>
</evidence>
<evidence type="ECO:0000313" key="15">
    <source>
        <dbReference type="EMBL" id="SER54555.1"/>
    </source>
</evidence>
<accession>A0A1H9Q380</accession>
<dbReference type="PRINTS" id="PR00980">
    <property type="entry name" value="TRNASYNTHALA"/>
</dbReference>
<dbReference type="RefSeq" id="WP_091967024.1">
    <property type="nucleotide sequence ID" value="NZ_FOGZ01000002.1"/>
</dbReference>
<dbReference type="OrthoDB" id="9803884at2"/>
<dbReference type="Gene3D" id="3.30.54.20">
    <property type="match status" value="1"/>
</dbReference>
<comment type="subcellular location">
    <subcellularLocation>
        <location evidence="13">Cytoplasm</location>
    </subcellularLocation>
</comment>
<evidence type="ECO:0000256" key="5">
    <source>
        <dbReference type="ARBA" id="ARBA00022741"/>
    </source>
</evidence>
<dbReference type="InterPro" id="IPR003156">
    <property type="entry name" value="DHHA1_dom"/>
</dbReference>
<dbReference type="FunFam" id="3.30.54.20:FF:000001">
    <property type="entry name" value="Alanine--tRNA ligase"/>
    <property type="match status" value="1"/>
</dbReference>
<evidence type="ECO:0000313" key="16">
    <source>
        <dbReference type="Proteomes" id="UP000198815"/>
    </source>
</evidence>
<keyword evidence="8 13" id="KW-0694">RNA-binding</keyword>
<keyword evidence="16" id="KW-1185">Reference proteome</keyword>
<feature type="binding site" evidence="13">
    <location>
        <position position="578"/>
    </location>
    <ligand>
        <name>Zn(2+)</name>
        <dbReference type="ChEBI" id="CHEBI:29105"/>
    </ligand>
</feature>
<dbReference type="InterPro" id="IPR012947">
    <property type="entry name" value="tRNA_SAD"/>
</dbReference>
<evidence type="ECO:0000256" key="12">
    <source>
        <dbReference type="ARBA" id="ARBA00048300"/>
    </source>
</evidence>
<organism evidence="15 16">
    <name type="scientific">Propionibacterium cyclohexanicum</name>
    <dbReference type="NCBI Taxonomy" id="64702"/>
    <lineage>
        <taxon>Bacteria</taxon>
        <taxon>Bacillati</taxon>
        <taxon>Actinomycetota</taxon>
        <taxon>Actinomycetes</taxon>
        <taxon>Propionibacteriales</taxon>
        <taxon>Propionibacteriaceae</taxon>
        <taxon>Propionibacterium</taxon>
    </lineage>
</organism>
<dbReference type="SUPFAM" id="SSF50447">
    <property type="entry name" value="Translation proteins"/>
    <property type="match status" value="1"/>
</dbReference>
<dbReference type="PANTHER" id="PTHR11777">
    <property type="entry name" value="ALANYL-TRNA SYNTHETASE"/>
    <property type="match status" value="1"/>
</dbReference>
<dbReference type="GO" id="GO:0005524">
    <property type="term" value="F:ATP binding"/>
    <property type="evidence" value="ECO:0007669"/>
    <property type="project" value="UniProtKB-UniRule"/>
</dbReference>
<keyword evidence="3 13" id="KW-0436">Ligase</keyword>
<dbReference type="PANTHER" id="PTHR11777:SF9">
    <property type="entry name" value="ALANINE--TRNA LIGASE, CYTOPLASMIC"/>
    <property type="match status" value="1"/>
</dbReference>
<evidence type="ECO:0000256" key="8">
    <source>
        <dbReference type="ARBA" id="ARBA00022884"/>
    </source>
</evidence>
<evidence type="ECO:0000256" key="2">
    <source>
        <dbReference type="ARBA" id="ARBA00022555"/>
    </source>
</evidence>
<keyword evidence="2 13" id="KW-0820">tRNA-binding</keyword>
<keyword evidence="7 13" id="KW-0067">ATP-binding</keyword>
<dbReference type="Pfam" id="PF07973">
    <property type="entry name" value="tRNA_SAD"/>
    <property type="match status" value="1"/>
</dbReference>
<comment type="function">
    <text evidence="11 13">Catalyzes the attachment of alanine to tRNA(Ala) in a two-step reaction: alanine is first activated by ATP to form Ala-AMP and then transferred to the acceptor end of tRNA(Ala). Also edits incorrectly charged Ser-tRNA(Ala) and Gly-tRNA(Ala) via its editing domain.</text>
</comment>
<sequence>MKAAEIGRRYQEFFVARGHTAVPSASLLYNDPTLLFVNAGMVPFKPYLMGEQPSPWKRATSIQKCVRTLDIDEVGKTTRHGTFFQMLGNFSFGDYFKKEAITWAWELVTSPQDKGGFGFDPASVWVTVLGEGFHPDYPHGDVEARQAWLEVGVPAEHIQGRSLKDNYWHMGVPGPGGPCSEIYIDRGPQYGPEGGPVADEDRFLEIWNLVFETEELAAVRAKEDFDIAGPLKARNIDTGAGLERIAYLLQGVDNMYETDEVFPVITRASEISKRPYGADHADDVRLRVVADHIRSSLMLMTDGVTPSNEARGYVLRRLLRRSIRSMRLLGVRDRCLVDLLDVSRECMHVTYPEVDTQWERIGDIAQTEERSFARTLNSGTQLFDQAVAQTRAQGSTVIGGDKAFQLHDTYGFPIDLTLEMAQEQGLGVDESTFRELMARQRARAKADAKAKKAGGHASTAYRALRAKGESPFVGYTDLDVSTRVRGLVVEGREVDHAQPGQLAEIVLEETPFYAEMGGQDSDAGVIRAPSGNFEVLDVQRPVPGLVVHTVQGTGEISVGDRVEAIVDAAHRQGACQAHSATHVLHAALRELVGPTATQAGSYNRPGYLRFDFSASKGLSPELRTEIEERCNVAVRDDLEVSATQMPLAQAKQMGAMAMFGEKYPDIVRMVEMGGRWSRELCAGTHVLHSSQIGMVTLLSEQSVGAGTRRIEALVSTDAFDHMAGERALVSQLTGLLKVQPEQLTEKVSSLVSQLRTAEKRIEELKTAQLLAQVGEIAGSATERAGVLLATRQLPGVDAAALRTLAGEVRGRLDQGPAVVALVGGSPAKPALVVATTAAAREKGWRAGELVRQGAAILGGRGGGKDDLAQGGGSDASQAGAALEAIGLELGRGRA</sequence>
<dbReference type="GO" id="GO:0006419">
    <property type="term" value="P:alanyl-tRNA aminoacylation"/>
    <property type="evidence" value="ECO:0007669"/>
    <property type="project" value="UniProtKB-UniRule"/>
</dbReference>
<dbReference type="SUPFAM" id="SSF55681">
    <property type="entry name" value="Class II aaRS and biotin synthetases"/>
    <property type="match status" value="1"/>
</dbReference>
<dbReference type="InterPro" id="IPR009000">
    <property type="entry name" value="Transl_B-barrel_sf"/>
</dbReference>
<dbReference type="Gene3D" id="2.40.30.130">
    <property type="match status" value="1"/>
</dbReference>
<evidence type="ECO:0000256" key="6">
    <source>
        <dbReference type="ARBA" id="ARBA00022833"/>
    </source>
</evidence>
<dbReference type="EC" id="6.1.1.7" evidence="13"/>
<evidence type="ECO:0000259" key="14">
    <source>
        <dbReference type="PROSITE" id="PS50860"/>
    </source>
</evidence>
<evidence type="ECO:0000256" key="3">
    <source>
        <dbReference type="ARBA" id="ARBA00022598"/>
    </source>
</evidence>
<dbReference type="GO" id="GO:0005829">
    <property type="term" value="C:cytosol"/>
    <property type="evidence" value="ECO:0007669"/>
    <property type="project" value="TreeGrafter"/>
</dbReference>
<dbReference type="CDD" id="cd00673">
    <property type="entry name" value="AlaRS_core"/>
    <property type="match status" value="1"/>
</dbReference>
<keyword evidence="6 13" id="KW-0862">Zinc</keyword>
<dbReference type="Proteomes" id="UP000198815">
    <property type="component" value="Unassembled WGS sequence"/>
</dbReference>
<dbReference type="InterPro" id="IPR018163">
    <property type="entry name" value="Thr/Ala-tRNA-synth_IIc_edit"/>
</dbReference>
<dbReference type="InterPro" id="IPR023033">
    <property type="entry name" value="Ala_tRNA_ligase_euk/bac"/>
</dbReference>